<protein>
    <recommendedName>
        <fullName evidence="5 6">N5-carboxyaminoimidazole ribonucleotide synthase</fullName>
        <shortName evidence="5 6">N5-CAIR synthase</shortName>
        <ecNumber evidence="5 6">6.3.4.18</ecNumber>
    </recommendedName>
    <alternativeName>
        <fullName evidence="5 6">5-(carboxyamino)imidazole ribonucleotide synthetase</fullName>
    </alternativeName>
</protein>
<dbReference type="Gene3D" id="3.30.1490.20">
    <property type="entry name" value="ATP-grasp fold, A domain"/>
    <property type="match status" value="1"/>
</dbReference>
<evidence type="ECO:0000256" key="4">
    <source>
        <dbReference type="ARBA" id="ARBA00022840"/>
    </source>
</evidence>
<comment type="similarity">
    <text evidence="5 6">Belongs to the PurK/PurT family.</text>
</comment>
<dbReference type="InterPro" id="IPR005875">
    <property type="entry name" value="PurK"/>
</dbReference>
<dbReference type="NCBIfam" id="NF004676">
    <property type="entry name" value="PRK06019.1-2"/>
    <property type="match status" value="1"/>
</dbReference>
<organism evidence="8 9">
    <name type="scientific">Sulfobacillus benefaciens</name>
    <dbReference type="NCBI Taxonomy" id="453960"/>
    <lineage>
        <taxon>Bacteria</taxon>
        <taxon>Bacillati</taxon>
        <taxon>Bacillota</taxon>
        <taxon>Clostridia</taxon>
        <taxon>Eubacteriales</taxon>
        <taxon>Clostridiales Family XVII. Incertae Sedis</taxon>
        <taxon>Sulfobacillus</taxon>
    </lineage>
</organism>
<proteinExistence type="inferred from homology"/>
<evidence type="ECO:0000256" key="2">
    <source>
        <dbReference type="ARBA" id="ARBA00022741"/>
    </source>
</evidence>
<accession>A0A2T2XLP6</accession>
<comment type="pathway">
    <text evidence="5 6">Purine metabolism; IMP biosynthesis via de novo pathway; 5-amino-1-(5-phospho-D-ribosyl)imidazole-4-carboxylate from 5-amino-1-(5-phospho-D-ribosyl)imidazole (N5-CAIR route): step 1/2.</text>
</comment>
<feature type="binding site" evidence="5">
    <location>
        <position position="189"/>
    </location>
    <ligand>
        <name>ATP</name>
        <dbReference type="ChEBI" id="CHEBI:30616"/>
    </ligand>
</feature>
<dbReference type="EMBL" id="PXYW01000002">
    <property type="protein sequence ID" value="PSR35391.1"/>
    <property type="molecule type" value="Genomic_DNA"/>
</dbReference>
<dbReference type="GO" id="GO:0034028">
    <property type="term" value="F:5-(carboxyamino)imidazole ribonucleotide synthase activity"/>
    <property type="evidence" value="ECO:0007669"/>
    <property type="project" value="UniProtKB-UniRule"/>
</dbReference>
<sequence>MPQGSTIGILGGGQLGRFLVIAAHHLGYRSIVLDPDPQCPAGQVGGELIVAAYDDQEALDVLASRIAVATYEFENVSVASVEHLQTRGIAVRPGLKALTVAQNRIQEKTLCLGLGIPTAPFAAVSEYADLIAALRHIGFPLMVKTTTGGYDGKGQRVVRDAKHVESVWRELGAGSRPLIVEGWVDFAWEASIIVARDVDGGLQYFPLVENQHVDGILDVTVAPAQGGKALEEKAKEYAGALAVALELVGILAVEFFVTRDGRLLVNELAPRPHNSGHYTMESTTVSQFEEMVRAVVELPLAVPNLVVPSAMVNLLGDLWLGRPDGPDFSQALTIPGSHLYLYGKSDPRPGRKMGHLTVVDSAGERAASAALRARRLMLSDEG</sequence>
<dbReference type="GO" id="GO:0005829">
    <property type="term" value="C:cytosol"/>
    <property type="evidence" value="ECO:0007669"/>
    <property type="project" value="TreeGrafter"/>
</dbReference>
<dbReference type="InterPro" id="IPR040686">
    <property type="entry name" value="PurK_C"/>
</dbReference>
<feature type="binding site" evidence="5">
    <location>
        <position position="212"/>
    </location>
    <ligand>
        <name>ATP</name>
        <dbReference type="ChEBI" id="CHEBI:30616"/>
    </ligand>
</feature>
<evidence type="ECO:0000256" key="1">
    <source>
        <dbReference type="ARBA" id="ARBA00022598"/>
    </source>
</evidence>
<dbReference type="InterPro" id="IPR003135">
    <property type="entry name" value="ATP-grasp_carboxylate-amine"/>
</dbReference>
<comment type="function">
    <text evidence="5">Catalyzes the ATP-dependent conversion of 5-aminoimidazole ribonucleotide (AIR) and HCO(3)(-) to N5-carboxyaminoimidazole ribonucleotide (N5-CAIR).</text>
</comment>
<dbReference type="SUPFAM" id="SSF52440">
    <property type="entry name" value="PreATP-grasp domain"/>
    <property type="match status" value="1"/>
</dbReference>
<dbReference type="FunFam" id="3.30.1490.20:FF:000015">
    <property type="entry name" value="N5-carboxyaminoimidazole ribonucleotide synthase"/>
    <property type="match status" value="1"/>
</dbReference>
<comment type="subunit">
    <text evidence="5 6">Homodimer.</text>
</comment>
<dbReference type="HAMAP" id="MF_01928">
    <property type="entry name" value="PurK"/>
    <property type="match status" value="1"/>
</dbReference>
<evidence type="ECO:0000259" key="7">
    <source>
        <dbReference type="PROSITE" id="PS50975"/>
    </source>
</evidence>
<dbReference type="GO" id="GO:0046872">
    <property type="term" value="F:metal ion binding"/>
    <property type="evidence" value="ECO:0007669"/>
    <property type="project" value="InterPro"/>
</dbReference>
<feature type="binding site" evidence="5">
    <location>
        <position position="104"/>
    </location>
    <ligand>
        <name>ATP</name>
        <dbReference type="ChEBI" id="CHEBI:30616"/>
    </ligand>
</feature>
<dbReference type="InterPro" id="IPR011761">
    <property type="entry name" value="ATP-grasp"/>
</dbReference>
<dbReference type="GO" id="GO:0004638">
    <property type="term" value="F:phosphoribosylaminoimidazole carboxylase activity"/>
    <property type="evidence" value="ECO:0007669"/>
    <property type="project" value="InterPro"/>
</dbReference>
<comment type="function">
    <text evidence="6">Catalyzes the ATP-dependent conversion of 5-aminoimidazole ribonucleotide (AIR) and HCO(3)- to N5-carboxyaminoimidazole ribonucleotide (N5-CAIR).</text>
</comment>
<dbReference type="PROSITE" id="PS50975">
    <property type="entry name" value="ATP_GRASP"/>
    <property type="match status" value="1"/>
</dbReference>
<evidence type="ECO:0000256" key="6">
    <source>
        <dbReference type="RuleBase" id="RU361200"/>
    </source>
</evidence>
<dbReference type="Gene3D" id="3.40.50.20">
    <property type="match status" value="1"/>
</dbReference>
<name>A0A2T2XLP6_9FIRM</name>
<keyword evidence="2 5" id="KW-0547">Nucleotide-binding</keyword>
<reference evidence="8 9" key="1">
    <citation type="journal article" date="2014" name="BMC Genomics">
        <title>Comparison of environmental and isolate Sulfobacillus genomes reveals diverse carbon, sulfur, nitrogen, and hydrogen metabolisms.</title>
        <authorList>
            <person name="Justice N.B."/>
            <person name="Norman A."/>
            <person name="Brown C.T."/>
            <person name="Singh A."/>
            <person name="Thomas B.C."/>
            <person name="Banfield J.F."/>
        </authorList>
    </citation>
    <scope>NUCLEOTIDE SEQUENCE [LARGE SCALE GENOMIC DNA]</scope>
    <source>
        <strain evidence="8">AMDSBA4</strain>
    </source>
</reference>
<keyword evidence="3 5" id="KW-0658">Purine biosynthesis</keyword>
<feature type="binding site" evidence="5">
    <location>
        <position position="144"/>
    </location>
    <ligand>
        <name>ATP</name>
        <dbReference type="ChEBI" id="CHEBI:30616"/>
    </ligand>
</feature>
<feature type="binding site" evidence="5">
    <location>
        <begin position="149"/>
        <end position="155"/>
    </location>
    <ligand>
        <name>ATP</name>
        <dbReference type="ChEBI" id="CHEBI:30616"/>
    </ligand>
</feature>
<dbReference type="UniPathway" id="UPA00074">
    <property type="reaction ID" value="UER00942"/>
</dbReference>
<dbReference type="GO" id="GO:0005524">
    <property type="term" value="F:ATP binding"/>
    <property type="evidence" value="ECO:0007669"/>
    <property type="project" value="UniProtKB-UniRule"/>
</dbReference>
<dbReference type="InterPro" id="IPR011054">
    <property type="entry name" value="Rudment_hybrid_motif"/>
</dbReference>
<dbReference type="SUPFAM" id="SSF56059">
    <property type="entry name" value="Glutathione synthetase ATP-binding domain-like"/>
    <property type="match status" value="1"/>
</dbReference>
<dbReference type="PANTHER" id="PTHR11609">
    <property type="entry name" value="PURINE BIOSYNTHESIS PROTEIN 6/7, PUR6/7"/>
    <property type="match status" value="1"/>
</dbReference>
<feature type="binding site" evidence="5">
    <location>
        <begin position="266"/>
        <end position="267"/>
    </location>
    <ligand>
        <name>ATP</name>
        <dbReference type="ChEBI" id="CHEBI:30616"/>
    </ligand>
</feature>
<dbReference type="EC" id="6.3.4.18" evidence="5 6"/>
<dbReference type="InterPro" id="IPR013815">
    <property type="entry name" value="ATP_grasp_subdomain_1"/>
</dbReference>
<dbReference type="InterPro" id="IPR016185">
    <property type="entry name" value="PreATP-grasp_dom_sf"/>
</dbReference>
<dbReference type="NCBIfam" id="TIGR01161">
    <property type="entry name" value="purK"/>
    <property type="match status" value="1"/>
</dbReference>
<dbReference type="GO" id="GO:0006189">
    <property type="term" value="P:'de novo' IMP biosynthetic process"/>
    <property type="evidence" value="ECO:0007669"/>
    <property type="project" value="UniProtKB-UniRule"/>
</dbReference>
<evidence type="ECO:0000256" key="3">
    <source>
        <dbReference type="ARBA" id="ARBA00022755"/>
    </source>
</evidence>
<comment type="caution">
    <text evidence="8">The sequence shown here is derived from an EMBL/GenBank/DDBJ whole genome shotgun (WGS) entry which is preliminary data.</text>
</comment>
<dbReference type="InterPro" id="IPR054350">
    <property type="entry name" value="PurT/PurK_preATP-grasp"/>
</dbReference>
<comment type="catalytic activity">
    <reaction evidence="5 6">
        <text>5-amino-1-(5-phospho-beta-D-ribosyl)imidazole + hydrogencarbonate + ATP = 5-carboxyamino-1-(5-phospho-D-ribosyl)imidazole + ADP + phosphate + 2 H(+)</text>
        <dbReference type="Rhea" id="RHEA:19317"/>
        <dbReference type="ChEBI" id="CHEBI:15378"/>
        <dbReference type="ChEBI" id="CHEBI:17544"/>
        <dbReference type="ChEBI" id="CHEBI:30616"/>
        <dbReference type="ChEBI" id="CHEBI:43474"/>
        <dbReference type="ChEBI" id="CHEBI:58730"/>
        <dbReference type="ChEBI" id="CHEBI:137981"/>
        <dbReference type="ChEBI" id="CHEBI:456216"/>
        <dbReference type="EC" id="6.3.4.18"/>
    </reaction>
</comment>
<feature type="domain" description="ATP-grasp" evidence="7">
    <location>
        <begin position="108"/>
        <end position="296"/>
    </location>
</feature>
<keyword evidence="1 5" id="KW-0436">Ligase</keyword>
<dbReference type="Proteomes" id="UP000242972">
    <property type="component" value="Unassembled WGS sequence"/>
</dbReference>
<dbReference type="NCBIfam" id="NF004675">
    <property type="entry name" value="PRK06019.1-1"/>
    <property type="match status" value="1"/>
</dbReference>
<gene>
    <name evidence="5 6" type="primary">purK</name>
    <name evidence="8" type="ORF">C7B46_01040</name>
</gene>
<dbReference type="Pfam" id="PF22660">
    <property type="entry name" value="RS_preATP-grasp-like"/>
    <property type="match status" value="1"/>
</dbReference>
<dbReference type="SUPFAM" id="SSF51246">
    <property type="entry name" value="Rudiment single hybrid motif"/>
    <property type="match status" value="1"/>
</dbReference>
<dbReference type="PANTHER" id="PTHR11609:SF5">
    <property type="entry name" value="PHOSPHORIBOSYLAMINOIMIDAZOLE CARBOXYLASE"/>
    <property type="match status" value="1"/>
</dbReference>
<feature type="binding site" evidence="5">
    <location>
        <begin position="181"/>
        <end position="184"/>
    </location>
    <ligand>
        <name>ATP</name>
        <dbReference type="ChEBI" id="CHEBI:30616"/>
    </ligand>
</feature>
<dbReference type="Pfam" id="PF02222">
    <property type="entry name" value="ATP-grasp"/>
    <property type="match status" value="1"/>
</dbReference>
<keyword evidence="4 5" id="KW-0067">ATP-binding</keyword>
<dbReference type="NCBIfam" id="NF004679">
    <property type="entry name" value="PRK06019.1-5"/>
    <property type="match status" value="1"/>
</dbReference>
<dbReference type="Pfam" id="PF17769">
    <property type="entry name" value="PurK_C"/>
    <property type="match status" value="1"/>
</dbReference>
<evidence type="ECO:0000313" key="8">
    <source>
        <dbReference type="EMBL" id="PSR35391.1"/>
    </source>
</evidence>
<dbReference type="AlphaFoldDB" id="A0A2T2XLP6"/>
<evidence type="ECO:0000313" key="9">
    <source>
        <dbReference type="Proteomes" id="UP000242972"/>
    </source>
</evidence>
<evidence type="ECO:0000256" key="5">
    <source>
        <dbReference type="HAMAP-Rule" id="MF_01928"/>
    </source>
</evidence>
<dbReference type="Gene3D" id="3.30.470.20">
    <property type="entry name" value="ATP-grasp fold, B domain"/>
    <property type="match status" value="1"/>
</dbReference>